<evidence type="ECO:0000313" key="4">
    <source>
        <dbReference type="Proteomes" id="UP001276659"/>
    </source>
</evidence>
<feature type="compositionally biased region" description="Polar residues" evidence="1">
    <location>
        <begin position="114"/>
        <end position="125"/>
    </location>
</feature>
<feature type="compositionally biased region" description="Polar residues" evidence="1">
    <location>
        <begin position="23"/>
        <end position="61"/>
    </location>
</feature>
<proteinExistence type="predicted"/>
<dbReference type="EMBL" id="JASNWA010000003">
    <property type="protein sequence ID" value="KAK3178111.1"/>
    <property type="molecule type" value="Genomic_DNA"/>
</dbReference>
<comment type="caution">
    <text evidence="3">The sequence shown here is derived from an EMBL/GenBank/DDBJ whole genome shotgun (WGS) entry which is preliminary data.</text>
</comment>
<evidence type="ECO:0000313" key="3">
    <source>
        <dbReference type="EMBL" id="KAK3178111.1"/>
    </source>
</evidence>
<feature type="compositionally biased region" description="Low complexity" evidence="1">
    <location>
        <begin position="101"/>
        <end position="113"/>
    </location>
</feature>
<organism evidence="3 4">
    <name type="scientific">Lepraria neglecta</name>
    <dbReference type="NCBI Taxonomy" id="209136"/>
    <lineage>
        <taxon>Eukaryota</taxon>
        <taxon>Fungi</taxon>
        <taxon>Dikarya</taxon>
        <taxon>Ascomycota</taxon>
        <taxon>Pezizomycotina</taxon>
        <taxon>Lecanoromycetes</taxon>
        <taxon>OSLEUM clade</taxon>
        <taxon>Lecanoromycetidae</taxon>
        <taxon>Lecanorales</taxon>
        <taxon>Lecanorineae</taxon>
        <taxon>Stereocaulaceae</taxon>
        <taxon>Lepraria</taxon>
    </lineage>
</organism>
<name>A0AAD9ZFD6_9LECA</name>
<keyword evidence="4" id="KW-1185">Reference proteome</keyword>
<feature type="region of interest" description="Disordered" evidence="1">
    <location>
        <begin position="590"/>
        <end position="629"/>
    </location>
</feature>
<feature type="transmembrane region" description="Helical" evidence="2">
    <location>
        <begin position="637"/>
        <end position="659"/>
    </location>
</feature>
<feature type="compositionally biased region" description="Polar residues" evidence="1">
    <location>
        <begin position="84"/>
        <end position="96"/>
    </location>
</feature>
<reference evidence="3" key="1">
    <citation type="submission" date="2022-11" db="EMBL/GenBank/DDBJ databases">
        <title>Chromosomal genome sequence assembly and mating type (MAT) locus characterization of the leprose asexual lichenized fungus Lepraria neglecta (Nyl.) Erichsen.</title>
        <authorList>
            <person name="Allen J.L."/>
            <person name="Pfeffer B."/>
        </authorList>
    </citation>
    <scope>NUCLEOTIDE SEQUENCE</scope>
    <source>
        <strain evidence="3">Allen 5258</strain>
    </source>
</reference>
<feature type="region of interest" description="Disordered" evidence="1">
    <location>
        <begin position="1"/>
        <end position="144"/>
    </location>
</feature>
<keyword evidence="2" id="KW-0812">Transmembrane</keyword>
<dbReference type="AlphaFoldDB" id="A0AAD9ZFD6"/>
<keyword evidence="2" id="KW-1133">Transmembrane helix</keyword>
<feature type="compositionally biased region" description="Basic and acidic residues" evidence="1">
    <location>
        <begin position="620"/>
        <end position="629"/>
    </location>
</feature>
<evidence type="ECO:0000256" key="2">
    <source>
        <dbReference type="SAM" id="Phobius"/>
    </source>
</evidence>
<keyword evidence="2" id="KW-0472">Membrane</keyword>
<sequence>MELDKDPKTPNTNRLLDGATGDAPSSQNSTLDPSQTSKWDGRANQSPEASTVPRSTNSNGATMPDTEFSDIPLGGASGDLPRGQRSTVDLSQNASNEEYRPGPSSGYSYNSSNDESASAQRNSPGKSIRRTSDSSKDLESETGSVKEAEGAILALNGTHDSRGAVWRYIKIMHHGTAEQRKSQSIPMLLVVILLFGFFAALAIANISSARIASDRVGLSSSQHCGLWEFDAGAGDEPARRDDRHNYQKEAQASQYARTCYIAPDLPTTLSCGFFYNQSIAFGTKIGQRCPFESQELCFDGLYSAVTFDTGPVDASIIGINAPLTHKFRRKTTCSPLNMSEPYITRSDRPTNDTYLYNYGPKNRGSMNHTFQTQGHPFDWLVPVYSVNKSTFDPIFHATEPRYFEDVQEPYFYNSDPRATALACVDTTELCSPDGKICWPTNTAVPPDISASPALWLTNLSLIHSNTYDSLKWRLGTALLAQEKVSQSVSRPLSDHHWQLEASHLFATSLARIQYDAWAIATGQDRERIGHVNTTNNYTPEAQGHLCGLYKFKTSDYTNINLVAFVGLIVLAFVIFVLSWNASFIGLGAADKDKDEGVSGGASEEVSEGPSEGSSSGVPKGEPKGKSKGVSEESSEGVLVIDVLVRFIGSGIVSFCQWLYRCVKDRKKSRADPPFISGAEREA</sequence>
<feature type="transmembrane region" description="Helical" evidence="2">
    <location>
        <begin position="185"/>
        <end position="206"/>
    </location>
</feature>
<protein>
    <submittedName>
        <fullName evidence="3">Uncharacterized protein</fullName>
    </submittedName>
</protein>
<feature type="compositionally biased region" description="Basic and acidic residues" evidence="1">
    <location>
        <begin position="130"/>
        <end position="144"/>
    </location>
</feature>
<feature type="compositionally biased region" description="Low complexity" evidence="1">
    <location>
        <begin position="600"/>
        <end position="619"/>
    </location>
</feature>
<dbReference type="Proteomes" id="UP001276659">
    <property type="component" value="Unassembled WGS sequence"/>
</dbReference>
<accession>A0AAD9ZFD6</accession>
<evidence type="ECO:0000256" key="1">
    <source>
        <dbReference type="SAM" id="MobiDB-lite"/>
    </source>
</evidence>
<gene>
    <name evidence="3" type="ORF">OEA41_000244</name>
</gene>
<feature type="transmembrane region" description="Helical" evidence="2">
    <location>
        <begin position="559"/>
        <end position="579"/>
    </location>
</feature>